<dbReference type="InterPro" id="IPR018162">
    <property type="entry name" value="Ala-tRNA-ligase_IIc_anticod-bd"/>
</dbReference>
<dbReference type="Gene3D" id="3.30.930.10">
    <property type="entry name" value="Bira Bifunctional Protein, Domain 2"/>
    <property type="match status" value="1"/>
</dbReference>
<name>A0A9K3D7L2_9EUKA</name>
<evidence type="ECO:0000256" key="1">
    <source>
        <dbReference type="ARBA" id="ARBA00008226"/>
    </source>
</evidence>
<keyword evidence="8" id="KW-0648">Protein biosynthesis</keyword>
<organism evidence="11 12">
    <name type="scientific">Kipferlia bialata</name>
    <dbReference type="NCBI Taxonomy" id="797122"/>
    <lineage>
        <taxon>Eukaryota</taxon>
        <taxon>Metamonada</taxon>
        <taxon>Carpediemonas-like organisms</taxon>
        <taxon>Kipferlia</taxon>
    </lineage>
</organism>
<dbReference type="OrthoDB" id="2423964at2759"/>
<evidence type="ECO:0000256" key="9">
    <source>
        <dbReference type="ARBA" id="ARBA00023146"/>
    </source>
</evidence>
<keyword evidence="12" id="KW-1185">Reference proteome</keyword>
<evidence type="ECO:0000256" key="7">
    <source>
        <dbReference type="ARBA" id="ARBA00022884"/>
    </source>
</evidence>
<evidence type="ECO:0000313" key="11">
    <source>
        <dbReference type="EMBL" id="GIQ90474.1"/>
    </source>
</evidence>
<dbReference type="GO" id="GO:0002161">
    <property type="term" value="F:aminoacyl-tRNA deacylase activity"/>
    <property type="evidence" value="ECO:0007669"/>
    <property type="project" value="TreeGrafter"/>
</dbReference>
<dbReference type="InterPro" id="IPR050058">
    <property type="entry name" value="Ala-tRNA_ligase"/>
</dbReference>
<evidence type="ECO:0000256" key="5">
    <source>
        <dbReference type="ARBA" id="ARBA00022741"/>
    </source>
</evidence>
<dbReference type="AlphaFoldDB" id="A0A9K3D7L2"/>
<comment type="similarity">
    <text evidence="1">Belongs to the class-II aminoacyl-tRNA synthetase family.</text>
</comment>
<sequence length="270" mass="30222">VFNKSDDPASDQYVYWKEEVVGHILNWLHNTLRIPYDEITMIEDIWAGGGNLGPCVEYFVKGLEVGNSVLMSFKSFPSGELEPLSVKVIDVGIGMERIPWLVNGSVTSYPDAFPEALKRSLALIKREHELRGDAVSLITEDDVHNETWMRFGRFSATLNIDEVEGNVDVEWARIASRIIERYGAISGEATEGRKISDEEAMTYVPELKSLVEPVRDLYTVIDHLRSLTVAIYDGALPSNVGGGSNLRSVLRSALHLIEEKRGWALKTKTK</sequence>
<dbReference type="Proteomes" id="UP000265618">
    <property type="component" value="Unassembled WGS sequence"/>
</dbReference>
<dbReference type="SUPFAM" id="SSF55681">
    <property type="entry name" value="Class II aaRS and biotin synthetases"/>
    <property type="match status" value="1"/>
</dbReference>
<dbReference type="GO" id="GO:0004813">
    <property type="term" value="F:alanine-tRNA ligase activity"/>
    <property type="evidence" value="ECO:0007669"/>
    <property type="project" value="UniProtKB-EC"/>
</dbReference>
<dbReference type="GO" id="GO:0005524">
    <property type="term" value="F:ATP binding"/>
    <property type="evidence" value="ECO:0007669"/>
    <property type="project" value="UniProtKB-KW"/>
</dbReference>
<dbReference type="EC" id="6.1.1.7" evidence="2"/>
<dbReference type="PANTHER" id="PTHR11777:SF9">
    <property type="entry name" value="ALANINE--TRNA LIGASE, CYTOPLASMIC"/>
    <property type="match status" value="1"/>
</dbReference>
<keyword evidence="4" id="KW-0436">Ligase</keyword>
<dbReference type="InterPro" id="IPR018165">
    <property type="entry name" value="Ala-tRNA-synth_IIc_core"/>
</dbReference>
<evidence type="ECO:0000256" key="2">
    <source>
        <dbReference type="ARBA" id="ARBA00013168"/>
    </source>
</evidence>
<keyword evidence="3" id="KW-0820">tRNA-binding</keyword>
<dbReference type="SUPFAM" id="SSF101353">
    <property type="entry name" value="Putative anticodon-binding domain of alanyl-tRNA synthetase (AlaRS)"/>
    <property type="match status" value="1"/>
</dbReference>
<keyword evidence="9" id="KW-0030">Aminoacyl-tRNA synthetase</keyword>
<keyword evidence="7" id="KW-0694">RNA-binding</keyword>
<dbReference type="InterPro" id="IPR018164">
    <property type="entry name" value="Ala-tRNA-synth_IIc_N"/>
</dbReference>
<evidence type="ECO:0000256" key="4">
    <source>
        <dbReference type="ARBA" id="ARBA00022598"/>
    </source>
</evidence>
<comment type="caution">
    <text evidence="11">The sequence shown here is derived from an EMBL/GenBank/DDBJ whole genome shotgun (WGS) entry which is preliminary data.</text>
</comment>
<feature type="non-terminal residue" evidence="11">
    <location>
        <position position="270"/>
    </location>
</feature>
<evidence type="ECO:0000259" key="10">
    <source>
        <dbReference type="PROSITE" id="PS50860"/>
    </source>
</evidence>
<evidence type="ECO:0000256" key="3">
    <source>
        <dbReference type="ARBA" id="ARBA00022555"/>
    </source>
</evidence>
<accession>A0A9K3D7L2</accession>
<evidence type="ECO:0000313" key="12">
    <source>
        <dbReference type="Proteomes" id="UP000265618"/>
    </source>
</evidence>
<protein>
    <recommendedName>
        <fullName evidence="2">alanine--tRNA ligase</fullName>
        <ecNumber evidence="2">6.1.1.7</ecNumber>
    </recommendedName>
</protein>
<feature type="domain" description="Alanyl-transfer RNA synthetases family profile" evidence="10">
    <location>
        <begin position="1"/>
        <end position="270"/>
    </location>
</feature>
<dbReference type="Pfam" id="PF01411">
    <property type="entry name" value="tRNA-synt_2c"/>
    <property type="match status" value="1"/>
</dbReference>
<gene>
    <name evidence="11" type="ORF">KIPB_013278</name>
</gene>
<evidence type="ECO:0000256" key="6">
    <source>
        <dbReference type="ARBA" id="ARBA00022840"/>
    </source>
</evidence>
<reference evidence="11 12" key="1">
    <citation type="journal article" date="2018" name="PLoS ONE">
        <title>The draft genome of Kipferlia bialata reveals reductive genome evolution in fornicate parasites.</title>
        <authorList>
            <person name="Tanifuji G."/>
            <person name="Takabayashi S."/>
            <person name="Kume K."/>
            <person name="Takagi M."/>
            <person name="Nakayama T."/>
            <person name="Kamikawa R."/>
            <person name="Inagaki Y."/>
            <person name="Hashimoto T."/>
        </authorList>
    </citation>
    <scope>NUCLEOTIDE SEQUENCE [LARGE SCALE GENOMIC DNA]</scope>
    <source>
        <strain evidence="11">NY0173</strain>
    </source>
</reference>
<feature type="non-terminal residue" evidence="11">
    <location>
        <position position="1"/>
    </location>
</feature>
<dbReference type="GO" id="GO:0005739">
    <property type="term" value="C:mitochondrion"/>
    <property type="evidence" value="ECO:0007669"/>
    <property type="project" value="TreeGrafter"/>
</dbReference>
<keyword evidence="5" id="KW-0547">Nucleotide-binding</keyword>
<dbReference type="EMBL" id="BDIP01006223">
    <property type="protein sequence ID" value="GIQ90474.1"/>
    <property type="molecule type" value="Genomic_DNA"/>
</dbReference>
<dbReference type="InterPro" id="IPR045864">
    <property type="entry name" value="aa-tRNA-synth_II/BPL/LPL"/>
</dbReference>
<evidence type="ECO:0000256" key="8">
    <source>
        <dbReference type="ARBA" id="ARBA00022917"/>
    </source>
</evidence>
<dbReference type="GO" id="GO:0000049">
    <property type="term" value="F:tRNA binding"/>
    <property type="evidence" value="ECO:0007669"/>
    <property type="project" value="UniProtKB-KW"/>
</dbReference>
<dbReference type="PROSITE" id="PS50860">
    <property type="entry name" value="AA_TRNA_LIGASE_II_ALA"/>
    <property type="match status" value="1"/>
</dbReference>
<dbReference type="GO" id="GO:0006419">
    <property type="term" value="P:alanyl-tRNA aminoacylation"/>
    <property type="evidence" value="ECO:0007669"/>
    <property type="project" value="InterPro"/>
</dbReference>
<dbReference type="PANTHER" id="PTHR11777">
    <property type="entry name" value="ALANYL-TRNA SYNTHETASE"/>
    <property type="match status" value="1"/>
</dbReference>
<keyword evidence="6" id="KW-0067">ATP-binding</keyword>
<proteinExistence type="inferred from homology"/>